<feature type="compositionally biased region" description="Low complexity" evidence="1">
    <location>
        <begin position="91"/>
        <end position="100"/>
    </location>
</feature>
<keyword evidence="3" id="KW-1185">Reference proteome</keyword>
<feature type="compositionally biased region" description="Polar residues" evidence="1">
    <location>
        <begin position="37"/>
        <end position="50"/>
    </location>
</feature>
<feature type="non-terminal residue" evidence="2">
    <location>
        <position position="126"/>
    </location>
</feature>
<sequence>MAPKKVTPYQMRQGLTYQHETPRFLQSMYKSLGLNPQPHTQNGDSDSDSAPTVALDKPSNEATKHHHKGNPNAPSHSGDEGDDSVLELPLDDQPQVVVVDSTKHLSLEQAQSLAQRTDQSSGSLSK</sequence>
<proteinExistence type="predicted"/>
<feature type="region of interest" description="Disordered" evidence="1">
    <location>
        <begin position="1"/>
        <end position="102"/>
    </location>
</feature>
<dbReference type="OrthoDB" id="2553298at2759"/>
<evidence type="ECO:0000313" key="3">
    <source>
        <dbReference type="Proteomes" id="UP001151582"/>
    </source>
</evidence>
<evidence type="ECO:0000256" key="1">
    <source>
        <dbReference type="SAM" id="MobiDB-lite"/>
    </source>
</evidence>
<protein>
    <recommendedName>
        <fullName evidence="4">DUF4604 domain-containing protein</fullName>
    </recommendedName>
</protein>
<name>A0A9W8AYT4_9FUNG</name>
<dbReference type="AlphaFoldDB" id="A0A9W8AYT4"/>
<reference evidence="2" key="1">
    <citation type="submission" date="2022-07" db="EMBL/GenBank/DDBJ databases">
        <title>Phylogenomic reconstructions and comparative analyses of Kickxellomycotina fungi.</title>
        <authorList>
            <person name="Reynolds N.K."/>
            <person name="Stajich J.E."/>
            <person name="Barry K."/>
            <person name="Grigoriev I.V."/>
            <person name="Crous P."/>
            <person name="Smith M.E."/>
        </authorList>
    </citation>
    <scope>NUCLEOTIDE SEQUENCE</scope>
    <source>
        <strain evidence="2">RSA 567</strain>
    </source>
</reference>
<comment type="caution">
    <text evidence="2">The sequence shown here is derived from an EMBL/GenBank/DDBJ whole genome shotgun (WGS) entry which is preliminary data.</text>
</comment>
<evidence type="ECO:0000313" key="2">
    <source>
        <dbReference type="EMBL" id="KAJ1972158.1"/>
    </source>
</evidence>
<dbReference type="Proteomes" id="UP001151582">
    <property type="component" value="Unassembled WGS sequence"/>
</dbReference>
<organism evidence="2 3">
    <name type="scientific">Dimargaris verticillata</name>
    <dbReference type="NCBI Taxonomy" id="2761393"/>
    <lineage>
        <taxon>Eukaryota</taxon>
        <taxon>Fungi</taxon>
        <taxon>Fungi incertae sedis</taxon>
        <taxon>Zoopagomycota</taxon>
        <taxon>Kickxellomycotina</taxon>
        <taxon>Dimargaritomycetes</taxon>
        <taxon>Dimargaritales</taxon>
        <taxon>Dimargaritaceae</taxon>
        <taxon>Dimargaris</taxon>
    </lineage>
</organism>
<accession>A0A9W8AYT4</accession>
<gene>
    <name evidence="2" type="ORF">H4R34_005502</name>
</gene>
<dbReference type="EMBL" id="JANBQB010001138">
    <property type="protein sequence ID" value="KAJ1972158.1"/>
    <property type="molecule type" value="Genomic_DNA"/>
</dbReference>
<evidence type="ECO:0008006" key="4">
    <source>
        <dbReference type="Google" id="ProtNLM"/>
    </source>
</evidence>